<evidence type="ECO:0000313" key="1">
    <source>
        <dbReference type="EMBL" id="KAI5650315.1"/>
    </source>
</evidence>
<sequence length="124" mass="13911">MTVAAETASLCVKLLKGDPHSDKLVWHFARDGQFSVNRPTTSTWLVCGEGKANGHLRQRQGTCGSFMPPLILLKMNLSRRFDIDYVLCPMCIAERESNAYLLISCDFAVEKWDTVGLRKSAFVE</sequence>
<proteinExistence type="predicted"/>
<dbReference type="EMBL" id="CM044708">
    <property type="protein sequence ID" value="KAI5650315.1"/>
    <property type="molecule type" value="Genomic_DNA"/>
</dbReference>
<protein>
    <submittedName>
        <fullName evidence="1">Uncharacterized protein</fullName>
    </submittedName>
</protein>
<keyword evidence="2" id="KW-1185">Reference proteome</keyword>
<evidence type="ECO:0000313" key="2">
    <source>
        <dbReference type="Proteomes" id="UP001060085"/>
    </source>
</evidence>
<gene>
    <name evidence="1" type="ORF">M9H77_36320</name>
</gene>
<accession>A0ACB9ZRU9</accession>
<name>A0ACB9ZRU9_CATRO</name>
<organism evidence="1 2">
    <name type="scientific">Catharanthus roseus</name>
    <name type="common">Madagascar periwinkle</name>
    <name type="synonym">Vinca rosea</name>
    <dbReference type="NCBI Taxonomy" id="4058"/>
    <lineage>
        <taxon>Eukaryota</taxon>
        <taxon>Viridiplantae</taxon>
        <taxon>Streptophyta</taxon>
        <taxon>Embryophyta</taxon>
        <taxon>Tracheophyta</taxon>
        <taxon>Spermatophyta</taxon>
        <taxon>Magnoliopsida</taxon>
        <taxon>eudicotyledons</taxon>
        <taxon>Gunneridae</taxon>
        <taxon>Pentapetalae</taxon>
        <taxon>asterids</taxon>
        <taxon>lamiids</taxon>
        <taxon>Gentianales</taxon>
        <taxon>Apocynaceae</taxon>
        <taxon>Rauvolfioideae</taxon>
        <taxon>Vinceae</taxon>
        <taxon>Catharanthinae</taxon>
        <taxon>Catharanthus</taxon>
    </lineage>
</organism>
<reference evidence="2" key="1">
    <citation type="journal article" date="2023" name="Nat. Plants">
        <title>Single-cell RNA sequencing provides a high-resolution roadmap for understanding the multicellular compartmentation of specialized metabolism.</title>
        <authorList>
            <person name="Sun S."/>
            <person name="Shen X."/>
            <person name="Li Y."/>
            <person name="Li Y."/>
            <person name="Wang S."/>
            <person name="Li R."/>
            <person name="Zhang H."/>
            <person name="Shen G."/>
            <person name="Guo B."/>
            <person name="Wei J."/>
            <person name="Xu J."/>
            <person name="St-Pierre B."/>
            <person name="Chen S."/>
            <person name="Sun C."/>
        </authorList>
    </citation>
    <scope>NUCLEOTIDE SEQUENCE [LARGE SCALE GENOMIC DNA]</scope>
</reference>
<comment type="caution">
    <text evidence="1">The sequence shown here is derived from an EMBL/GenBank/DDBJ whole genome shotgun (WGS) entry which is preliminary data.</text>
</comment>
<dbReference type="Proteomes" id="UP001060085">
    <property type="component" value="Linkage Group LG08"/>
</dbReference>